<dbReference type="PANTHER" id="PTHR43333">
    <property type="entry name" value="2-HACID_DH_C DOMAIN-CONTAINING PROTEIN"/>
    <property type="match status" value="1"/>
</dbReference>
<gene>
    <name evidence="4" type="ORF">UFOPK2975_01056</name>
</gene>
<evidence type="ECO:0000313" key="4">
    <source>
        <dbReference type="EMBL" id="CAB4797460.1"/>
    </source>
</evidence>
<dbReference type="InterPro" id="IPR036291">
    <property type="entry name" value="NAD(P)-bd_dom_sf"/>
</dbReference>
<sequence>MAQGKAVPKIAVGPQGVAGWACDAVRAGGGVVVDASEAQGLVWTDFDSTAQLIETLANNPGITWVQVPFSGVETYLPYIDETRTWTSAKGVFGGAVAELALGLLLGGMRHIAGYARQQQWTEDHGRTLFGARVTILGAGGIAQSLISMLKPFNCHITVVRNREGDVPGADVVLTTSRLHEALLRADAVLMAIALTPHTHGIMGKAEFELMQSHAWIVNVGRGKQIVTDDLVWALETGEIGGAALDVTDPEPLPTGHPLWSMPNCIITPHVGNTAEMVPPLLAVRIAENVRRYASGEQLIGIVDIAVGY</sequence>
<dbReference type="Gene3D" id="3.40.50.720">
    <property type="entry name" value="NAD(P)-binding Rossmann-like Domain"/>
    <property type="match status" value="2"/>
</dbReference>
<keyword evidence="2" id="KW-0520">NAD</keyword>
<dbReference type="Pfam" id="PF02826">
    <property type="entry name" value="2-Hacid_dh_C"/>
    <property type="match status" value="1"/>
</dbReference>
<proteinExistence type="predicted"/>
<accession>A0A6J6XJD6</accession>
<evidence type="ECO:0000259" key="3">
    <source>
        <dbReference type="Pfam" id="PF02826"/>
    </source>
</evidence>
<dbReference type="AlphaFoldDB" id="A0A6J6XJD6"/>
<dbReference type="SUPFAM" id="SSF51735">
    <property type="entry name" value="NAD(P)-binding Rossmann-fold domains"/>
    <property type="match status" value="1"/>
</dbReference>
<keyword evidence="1" id="KW-0560">Oxidoreductase</keyword>
<protein>
    <submittedName>
        <fullName evidence="4">Unannotated protein</fullName>
    </submittedName>
</protein>
<evidence type="ECO:0000256" key="2">
    <source>
        <dbReference type="ARBA" id="ARBA00023027"/>
    </source>
</evidence>
<organism evidence="4">
    <name type="scientific">freshwater metagenome</name>
    <dbReference type="NCBI Taxonomy" id="449393"/>
    <lineage>
        <taxon>unclassified sequences</taxon>
        <taxon>metagenomes</taxon>
        <taxon>ecological metagenomes</taxon>
    </lineage>
</organism>
<dbReference type="CDD" id="cd12159">
    <property type="entry name" value="2-Hacid_dh_2"/>
    <property type="match status" value="1"/>
</dbReference>
<dbReference type="PANTHER" id="PTHR43333:SF1">
    <property type="entry name" value="D-ISOMER SPECIFIC 2-HYDROXYACID DEHYDROGENASE NAD-BINDING DOMAIN-CONTAINING PROTEIN"/>
    <property type="match status" value="1"/>
</dbReference>
<dbReference type="InterPro" id="IPR006140">
    <property type="entry name" value="D-isomer_DH_NAD-bd"/>
</dbReference>
<reference evidence="4" key="1">
    <citation type="submission" date="2020-05" db="EMBL/GenBank/DDBJ databases">
        <authorList>
            <person name="Chiriac C."/>
            <person name="Salcher M."/>
            <person name="Ghai R."/>
            <person name="Kavagutti S V."/>
        </authorList>
    </citation>
    <scope>NUCLEOTIDE SEQUENCE</scope>
</reference>
<evidence type="ECO:0000256" key="1">
    <source>
        <dbReference type="ARBA" id="ARBA00023002"/>
    </source>
</evidence>
<feature type="domain" description="D-isomer specific 2-hydroxyacid dehydrogenase NAD-binding" evidence="3">
    <location>
        <begin position="103"/>
        <end position="271"/>
    </location>
</feature>
<dbReference type="EMBL" id="CAFAAG010000089">
    <property type="protein sequence ID" value="CAB4797460.1"/>
    <property type="molecule type" value="Genomic_DNA"/>
</dbReference>
<dbReference type="GO" id="GO:0051287">
    <property type="term" value="F:NAD binding"/>
    <property type="evidence" value="ECO:0007669"/>
    <property type="project" value="InterPro"/>
</dbReference>
<dbReference type="GO" id="GO:0016491">
    <property type="term" value="F:oxidoreductase activity"/>
    <property type="evidence" value="ECO:0007669"/>
    <property type="project" value="UniProtKB-KW"/>
</dbReference>
<name>A0A6J6XJD6_9ZZZZ</name>